<reference evidence="4 5" key="1">
    <citation type="submission" date="2017-04" db="EMBL/GenBank/DDBJ databases">
        <title>Presence of VIM-2 positive Pseudomonas species in chickens and their surrounding environment.</title>
        <authorList>
            <person name="Zhang R."/>
        </authorList>
    </citation>
    <scope>NUCLEOTIDE SEQUENCE [LARGE SCALE GENOMIC DNA]</scope>
    <source>
        <strain evidence="4 5">DZ-C18</strain>
    </source>
</reference>
<feature type="non-terminal residue" evidence="4">
    <location>
        <position position="1"/>
    </location>
</feature>
<dbReference type="InterPro" id="IPR002035">
    <property type="entry name" value="VWF_A"/>
</dbReference>
<accession>A0A1X0ZPC5</accession>
<dbReference type="Proteomes" id="UP000193675">
    <property type="component" value="Unassembled WGS sequence"/>
</dbReference>
<dbReference type="EMBL" id="NBWC01000039">
    <property type="protein sequence ID" value="ORL60432.1"/>
    <property type="molecule type" value="Genomic_DNA"/>
</dbReference>
<feature type="region of interest" description="Disordered" evidence="2">
    <location>
        <begin position="354"/>
        <end position="373"/>
    </location>
</feature>
<comment type="caution">
    <text evidence="4">The sequence shown here is derived from an EMBL/GenBank/DDBJ whole genome shotgun (WGS) entry which is preliminary data.</text>
</comment>
<dbReference type="GO" id="GO:0005509">
    <property type="term" value="F:calcium ion binding"/>
    <property type="evidence" value="ECO:0007669"/>
    <property type="project" value="InterPro"/>
</dbReference>
<dbReference type="RefSeq" id="WP_143515248.1">
    <property type="nucleotide sequence ID" value="NZ_NBWC01000039.1"/>
</dbReference>
<dbReference type="InterPro" id="IPR011049">
    <property type="entry name" value="Serralysin-like_metalloprot_C"/>
</dbReference>
<evidence type="ECO:0000256" key="2">
    <source>
        <dbReference type="SAM" id="MobiDB-lite"/>
    </source>
</evidence>
<dbReference type="InterPro" id="IPR019960">
    <property type="entry name" value="T1SS_VCA0849"/>
</dbReference>
<dbReference type="InterPro" id="IPR036465">
    <property type="entry name" value="vWFA_dom_sf"/>
</dbReference>
<dbReference type="InterPro" id="IPR001343">
    <property type="entry name" value="Hemolysn_Ca-bd"/>
</dbReference>
<dbReference type="PROSITE" id="PS50234">
    <property type="entry name" value="VWFA"/>
    <property type="match status" value="1"/>
</dbReference>
<dbReference type="SUPFAM" id="SSF141072">
    <property type="entry name" value="CalX-like"/>
    <property type="match status" value="2"/>
</dbReference>
<gene>
    <name evidence="4" type="ORF">B7H17_22525</name>
</gene>
<proteinExistence type="predicted"/>
<dbReference type="PRINTS" id="PR00313">
    <property type="entry name" value="CABNDNGRPT"/>
</dbReference>
<dbReference type="OrthoDB" id="9813456at2"/>
<evidence type="ECO:0000313" key="4">
    <source>
        <dbReference type="EMBL" id="ORL60432.1"/>
    </source>
</evidence>
<protein>
    <submittedName>
        <fullName evidence="4">Adhesin</fullName>
    </submittedName>
</protein>
<organism evidence="4 5">
    <name type="scientific">Pseudomonas putida</name>
    <name type="common">Arthrobacter siderocapsulatus</name>
    <dbReference type="NCBI Taxonomy" id="303"/>
    <lineage>
        <taxon>Bacteria</taxon>
        <taxon>Pseudomonadati</taxon>
        <taxon>Pseudomonadota</taxon>
        <taxon>Gammaproteobacteria</taxon>
        <taxon>Pseudomonadales</taxon>
        <taxon>Pseudomonadaceae</taxon>
        <taxon>Pseudomonas</taxon>
    </lineage>
</organism>
<sequence length="1893" mass="196906">AGEVSLGVTDATVAGKQFENLQLGNDATVKITDTESEVVATLTVDKTSVTEGGEITYTVTLSNGQKLPVNGHGGLVFTLTDGTKVSIPAGSASGSITVKAPDDVFTGGQPTITNKLESVEGGDKFEKLTLGENSVSTEITDEPGSGTNTGNEGDKFEVTIVSKGDVTEDQQPSFTIRISEKLDHDVTVTLSNNQQVVIQAGKTEVDYSLPAQGDDVFKDAGEVSLGVTDATVAGKQFENLQLGDKAIVNITDTISEVKATLSVDKSTVAEGGEITYTVTLSNGQKLPVNGHGGLVFTLTDGTKVSIPAGSASGSITVKAPDDVFTGGQPTITNKLESVAGGEKFEKLTLDDQSVSTEITDEPGSGTNTGNEGDKFEVTIVSKGDVTEDQQPTFTIRISEKLDHDVTITLSNNQQVVIQAGKTEVDYSLPAQGDDVFKDAGEVSLGVTDATVAGKQFENLQLGDKAIVNITDTISEVKATLSVDKTTVAEGGQVTYTVTLSNGQNLPVNAHGGLVFTLTDGTKVSIPAGSASGSITVKAPDDVFTGGQPTITNKLESVEGGEKFEKLTLDDQSVSTEITDEPGSGTNTGNEGDKFEVTIVSKGDVTEDQQPSFTIRISEKLDHDVTVTLSNNQQVVIQAGKTEVDYSLPAQGDDVFKDAGEVSLGVTDATVAGKQFENLQLGNDATVNITDTISEVKATLSVDKSTVAEGGQVTYTVTLSNGQNLPVNAHGGLVFTLTDGTKVTIPAGSASGSLTITTKDDPYVGGQPSLVNKLVSVEGGANFEKLSLDGTTLTTTVTDEPSGQGDLTTIGISGDRSVTEGDIAHYNLTLSNPTKSEVTVTLSYSGTATDGEDFQGIVTVKVPANSTGTSFDIRTIDDRFAEGAEHFMVKIDKVSGGGFENLQVDANHASVTTTIIDNDHVPVSTGGAVTGVEDLGYTFGWSDFNVSDADGNTELGVTISQLPGQGSLKFFDGSNWVDVKVNQTISQQDIDAGHLKFVPKANESGVDGYGGTGVGNQQADYAHIKYKPNDGTNIGGEVTLKVDITPVADKPTLEIGSNTVDSVGLTKETWNSLKGLGTGGNGITGKALQDVFANSGQASKSETTSNVQSVSDVTPGTGTKVSGLIYLEAGQTYTFSGTADDSMVINIGGTNVVEATWGAGGKVSGSFTPPKSGYYTLEMLHANQAGPGSYDVNIRVGTGPVTDLNSGAVPMFPNVDALVNAGVSVSELHGDGGRGYYDGFKLNESAENGTVKLVGISTQLIDTDGSESLNVKLGGIPQGSVLSDGAGHTVTVGKTEVDVTGWNLNGLTIKPPAYYQGQFNVKVTSTSTENVGGSKAVSEGSIKVTVYPDTYNTSNLTVENDSVTGTTGNDIVVADVNGLHVVPGQDYNLAFIVDTSGSMGSSGVTAARNSLKSVFETLANSVKGAQSGTVNILLVDFSNQVNTTVSINLADKNALATLNTALNKLTAGGNTNYEDAFKTTANWFHELMAAGSTGSRQTFFITDGKPNYYQSGERTNPTFGYSGYKLDEVLDGYKIGTVVDREMLGNNTRYSIDKNGYLTVEYKSDGWWWTDSNATGQLHAQGDGTYELSEVTAGRWQSTVDQNSQQGFEKLSEVSTVEAIGLNKGVNANDLKPYDSDGKPQTNIDPSKLAEAILGHTEAAAPGNDTVNGGEGHDIIFGDLISFDAIPGNGVEAMQAYVAGKLGTTADQVDGRVLHKYITEHVSEFDISGSNDGSDTLLGGDGNDILFGQGGSDFLNGGKGNDILLGGTGNDTLIGGQGNDVLVGGGGADIFMWKAGDTGHDVIKDFNRDQGDRLDLRDLLQGEKASTIDDYLKITTVGGDSTLQISSQGKLNEAGGLANADVTIKLEGVNWSNTTINSLISGGDPTIKIDNSNS</sequence>
<dbReference type="SMART" id="SM00327">
    <property type="entry name" value="VWA"/>
    <property type="match status" value="1"/>
</dbReference>
<dbReference type="Gene3D" id="2.60.40.2030">
    <property type="match status" value="1"/>
</dbReference>
<evidence type="ECO:0000259" key="3">
    <source>
        <dbReference type="PROSITE" id="PS50234"/>
    </source>
</evidence>
<dbReference type="InterPro" id="IPR038081">
    <property type="entry name" value="CalX-like_sf"/>
</dbReference>
<dbReference type="Pfam" id="PF00353">
    <property type="entry name" value="HemolysinCabind"/>
    <property type="match status" value="2"/>
</dbReference>
<dbReference type="CDD" id="cd00198">
    <property type="entry name" value="vWFA"/>
    <property type="match status" value="1"/>
</dbReference>
<dbReference type="SUPFAM" id="SSF53300">
    <property type="entry name" value="vWA-like"/>
    <property type="match status" value="1"/>
</dbReference>
<dbReference type="NCBIfam" id="TIGR03661">
    <property type="entry name" value="T1SS_VCA0849"/>
    <property type="match status" value="1"/>
</dbReference>
<dbReference type="InterPro" id="IPR046779">
    <property type="entry name" value="LapA_adhesin_dom"/>
</dbReference>
<evidence type="ECO:0000256" key="1">
    <source>
        <dbReference type="ARBA" id="ARBA00022837"/>
    </source>
</evidence>
<dbReference type="Gene3D" id="3.40.50.410">
    <property type="entry name" value="von Willebrand factor, type A domain"/>
    <property type="match status" value="1"/>
</dbReference>
<feature type="domain" description="VWFA" evidence="3">
    <location>
        <begin position="1387"/>
        <end position="1506"/>
    </location>
</feature>
<keyword evidence="1" id="KW-0106">Calcium</keyword>
<dbReference type="SUPFAM" id="SSF51120">
    <property type="entry name" value="beta-Roll"/>
    <property type="match status" value="1"/>
</dbReference>
<dbReference type="PROSITE" id="PS00330">
    <property type="entry name" value="HEMOLYSIN_CALCIUM"/>
    <property type="match status" value="3"/>
</dbReference>
<dbReference type="Gene3D" id="2.150.10.10">
    <property type="entry name" value="Serralysin-like metalloprotease, C-terminal"/>
    <property type="match status" value="1"/>
</dbReference>
<dbReference type="InterPro" id="IPR018511">
    <property type="entry name" value="Hemolysin-typ_Ca-bd_CS"/>
</dbReference>
<name>A0A1X0ZPC5_PSEPU</name>
<dbReference type="Pfam" id="PF13519">
    <property type="entry name" value="VWA_2"/>
    <property type="match status" value="1"/>
</dbReference>
<dbReference type="Pfam" id="PF20579">
    <property type="entry name" value="LapA"/>
    <property type="match status" value="8"/>
</dbReference>
<evidence type="ECO:0000313" key="5">
    <source>
        <dbReference type="Proteomes" id="UP000193675"/>
    </source>
</evidence>